<keyword evidence="1" id="KW-1133">Transmembrane helix</keyword>
<dbReference type="GO" id="GO:0005886">
    <property type="term" value="C:plasma membrane"/>
    <property type="evidence" value="ECO:0007669"/>
    <property type="project" value="TreeGrafter"/>
</dbReference>
<feature type="transmembrane region" description="Helical" evidence="1">
    <location>
        <begin position="139"/>
        <end position="161"/>
    </location>
</feature>
<name>K1T618_9ZZZZ</name>
<dbReference type="PANTHER" id="PTHR11328">
    <property type="entry name" value="MAJOR FACILITATOR SUPERFAMILY DOMAIN-CONTAINING PROTEIN"/>
    <property type="match status" value="1"/>
</dbReference>
<feature type="transmembrane region" description="Helical" evidence="1">
    <location>
        <begin position="65"/>
        <end position="88"/>
    </location>
</feature>
<dbReference type="GO" id="GO:0008643">
    <property type="term" value="P:carbohydrate transport"/>
    <property type="evidence" value="ECO:0007669"/>
    <property type="project" value="InterPro"/>
</dbReference>
<gene>
    <name evidence="2" type="ORF">LEA_10536</name>
</gene>
<feature type="non-terminal residue" evidence="2">
    <location>
        <position position="1"/>
    </location>
</feature>
<dbReference type="PANTHER" id="PTHR11328:SF24">
    <property type="entry name" value="MAJOR FACILITATOR SUPERFAMILY (MFS) PROFILE DOMAIN-CONTAINING PROTEIN"/>
    <property type="match status" value="1"/>
</dbReference>
<reference evidence="2" key="1">
    <citation type="journal article" date="2013" name="Environ. Microbiol.">
        <title>Microbiota from the distal guts of lean and obese adolescents exhibit partial functional redundancy besides clear differences in community structure.</title>
        <authorList>
            <person name="Ferrer M."/>
            <person name="Ruiz A."/>
            <person name="Lanza F."/>
            <person name="Haange S.B."/>
            <person name="Oberbach A."/>
            <person name="Till H."/>
            <person name="Bargiela R."/>
            <person name="Campoy C."/>
            <person name="Segura M.T."/>
            <person name="Richter M."/>
            <person name="von Bergen M."/>
            <person name="Seifert J."/>
            <person name="Suarez A."/>
        </authorList>
    </citation>
    <scope>NUCLEOTIDE SEQUENCE</scope>
</reference>
<evidence type="ECO:0000313" key="2">
    <source>
        <dbReference type="EMBL" id="EKC65043.1"/>
    </source>
</evidence>
<comment type="caution">
    <text evidence="2">The sequence shown here is derived from an EMBL/GenBank/DDBJ whole genome shotgun (WGS) entry which is preliminary data.</text>
</comment>
<dbReference type="InterPro" id="IPR039672">
    <property type="entry name" value="MFS_2"/>
</dbReference>
<keyword evidence="1" id="KW-0812">Transmembrane</keyword>
<dbReference type="EMBL" id="AJWY01007081">
    <property type="protein sequence ID" value="EKC65043.1"/>
    <property type="molecule type" value="Genomic_DNA"/>
</dbReference>
<dbReference type="Pfam" id="PF13347">
    <property type="entry name" value="MFS_2"/>
    <property type="match status" value="1"/>
</dbReference>
<keyword evidence="1" id="KW-0472">Membrane</keyword>
<dbReference type="AlphaFoldDB" id="K1T618"/>
<dbReference type="GO" id="GO:0015293">
    <property type="term" value="F:symporter activity"/>
    <property type="evidence" value="ECO:0007669"/>
    <property type="project" value="InterPro"/>
</dbReference>
<dbReference type="InterPro" id="IPR036259">
    <property type="entry name" value="MFS_trans_sf"/>
</dbReference>
<protein>
    <submittedName>
        <fullName evidence="2">Sugar (Glycoside-Pentoside-hexuronide) transporter</fullName>
    </submittedName>
</protein>
<proteinExistence type="predicted"/>
<dbReference type="SUPFAM" id="SSF103473">
    <property type="entry name" value="MFS general substrate transporter"/>
    <property type="match status" value="1"/>
</dbReference>
<sequence length="177" mass="20112">YGLIVFIESIYDAVDDSLSGLIIDRTRTRWGRLRPYMIITVPIWGLATLMLFTTPQFLSGNTSKIVWAVIAIFAYNLGMSYFNAWQILLYNITPSLRERDNLIATSKFFELFGTWIPAFVPIFVSFMPKISKSIGMQDVYSGFAVAMMVIAGGTAIYGFFAMRERVPLASREQMQEI</sequence>
<feature type="transmembrane region" description="Helical" evidence="1">
    <location>
        <begin position="35"/>
        <end position="53"/>
    </location>
</feature>
<organism evidence="2">
    <name type="scientific">human gut metagenome</name>
    <dbReference type="NCBI Taxonomy" id="408170"/>
    <lineage>
        <taxon>unclassified sequences</taxon>
        <taxon>metagenomes</taxon>
        <taxon>organismal metagenomes</taxon>
    </lineage>
</organism>
<evidence type="ECO:0000256" key="1">
    <source>
        <dbReference type="SAM" id="Phobius"/>
    </source>
</evidence>
<accession>K1T618</accession>
<feature type="non-terminal residue" evidence="2">
    <location>
        <position position="177"/>
    </location>
</feature>
<feature type="transmembrane region" description="Helical" evidence="1">
    <location>
        <begin position="108"/>
        <end position="127"/>
    </location>
</feature>